<organism evidence="1 2">
    <name type="scientific">Micavibrio aeruginosavorus</name>
    <dbReference type="NCBI Taxonomy" id="349221"/>
    <lineage>
        <taxon>Bacteria</taxon>
        <taxon>Pseudomonadati</taxon>
        <taxon>Bdellovibrionota</taxon>
        <taxon>Bdellovibrionia</taxon>
        <taxon>Bdellovibrionales</taxon>
        <taxon>Pseudobdellovibrionaceae</taxon>
        <taxon>Micavibrio</taxon>
    </lineage>
</organism>
<accession>A0A2W5N7F1</accession>
<dbReference type="EMBL" id="QFQB01000006">
    <property type="protein sequence ID" value="PZQ48269.1"/>
    <property type="molecule type" value="Genomic_DNA"/>
</dbReference>
<dbReference type="Proteomes" id="UP000249417">
    <property type="component" value="Unassembled WGS sequence"/>
</dbReference>
<gene>
    <name evidence="1" type="ORF">DI551_01920</name>
</gene>
<evidence type="ECO:0000313" key="2">
    <source>
        <dbReference type="Proteomes" id="UP000249417"/>
    </source>
</evidence>
<reference evidence="1 2" key="1">
    <citation type="submission" date="2017-08" db="EMBL/GenBank/DDBJ databases">
        <title>Infants hospitalized years apart are colonized by the same room-sourced microbial strains.</title>
        <authorList>
            <person name="Brooks B."/>
            <person name="Olm M.R."/>
            <person name="Firek B.A."/>
            <person name="Baker R."/>
            <person name="Thomas B.C."/>
            <person name="Morowitz M.J."/>
            <person name="Banfield J.F."/>
        </authorList>
    </citation>
    <scope>NUCLEOTIDE SEQUENCE [LARGE SCALE GENOMIC DNA]</scope>
    <source>
        <strain evidence="1">S2_005_002_R2_29</strain>
    </source>
</reference>
<evidence type="ECO:0000313" key="1">
    <source>
        <dbReference type="EMBL" id="PZQ48269.1"/>
    </source>
</evidence>
<comment type="caution">
    <text evidence="1">The sequence shown here is derived from an EMBL/GenBank/DDBJ whole genome shotgun (WGS) entry which is preliminary data.</text>
</comment>
<name>A0A2W5N7F1_9BACT</name>
<sequence>MLFIGNRQEEILSRARNRSVTAVFHLSAPGVDEGASPEQFGLLYQDGKPLRSLQFQEIFSQTAHMYKIDDTCEPLVDRDPKVLAQILDAVARRTQALATGELSQFHGDRKRLAFNCDDLVAKATGIPARLKLDFKKSSEVFEGDLARLPFPKLKRTLESVYDKVRTIGGTLHSADIAHTASMSAHDYYEISLQRQFTGYKHTYGDQMLARATSLLQRMGVPYVEPRKPSGLH</sequence>
<dbReference type="AlphaFoldDB" id="A0A2W5N7F1"/>
<proteinExistence type="predicted"/>
<protein>
    <submittedName>
        <fullName evidence="1">Uncharacterized protein</fullName>
    </submittedName>
</protein>